<dbReference type="STRING" id="57577.A0A2K3KE25"/>
<feature type="non-terminal residue" evidence="2">
    <location>
        <position position="105"/>
    </location>
</feature>
<protein>
    <submittedName>
        <fullName evidence="2">Guanine nucleotide-binding protein alpha-2 subunit</fullName>
    </submittedName>
</protein>
<comment type="caution">
    <text evidence="2">The sequence shown here is derived from an EMBL/GenBank/DDBJ whole genome shotgun (WGS) entry which is preliminary data.</text>
</comment>
<name>A0A2K3KE25_TRIPR</name>
<accession>A0A2K3KE25</accession>
<dbReference type="EMBL" id="ASHM01167610">
    <property type="protein sequence ID" value="PNX64547.1"/>
    <property type="molecule type" value="Genomic_DNA"/>
</dbReference>
<gene>
    <name evidence="2" type="ORF">L195_g062168</name>
</gene>
<evidence type="ECO:0000313" key="3">
    <source>
        <dbReference type="Proteomes" id="UP000236291"/>
    </source>
</evidence>
<proteinExistence type="predicted"/>
<feature type="region of interest" description="Disordered" evidence="1">
    <location>
        <begin position="1"/>
        <end position="24"/>
    </location>
</feature>
<dbReference type="ExpressionAtlas" id="A0A2K3KE25">
    <property type="expression patterns" value="baseline"/>
</dbReference>
<dbReference type="AlphaFoldDB" id="A0A2K3KE25"/>
<dbReference type="Proteomes" id="UP000236291">
    <property type="component" value="Unassembled WGS sequence"/>
</dbReference>
<evidence type="ECO:0000256" key="1">
    <source>
        <dbReference type="SAM" id="MobiDB-lite"/>
    </source>
</evidence>
<feature type="non-terminal residue" evidence="2">
    <location>
        <position position="1"/>
    </location>
</feature>
<reference evidence="2 3" key="2">
    <citation type="journal article" date="2017" name="Front. Plant Sci.">
        <title>Gene Classification and Mining of Molecular Markers Useful in Red Clover (Trifolium pratense) Breeding.</title>
        <authorList>
            <person name="Istvanek J."/>
            <person name="Dluhosova J."/>
            <person name="Dluhos P."/>
            <person name="Patkova L."/>
            <person name="Nedelnik J."/>
            <person name="Repkova J."/>
        </authorList>
    </citation>
    <scope>NUCLEOTIDE SEQUENCE [LARGE SCALE GENOMIC DNA]</scope>
    <source>
        <strain evidence="3">cv. Tatra</strain>
        <tissue evidence="2">Young leaves</tissue>
    </source>
</reference>
<reference evidence="2 3" key="1">
    <citation type="journal article" date="2014" name="Am. J. Bot.">
        <title>Genome assembly and annotation for red clover (Trifolium pratense; Fabaceae).</title>
        <authorList>
            <person name="Istvanek J."/>
            <person name="Jaros M."/>
            <person name="Krenek A."/>
            <person name="Repkova J."/>
        </authorList>
    </citation>
    <scope>NUCLEOTIDE SEQUENCE [LARGE SCALE GENOMIC DNA]</scope>
    <source>
        <strain evidence="3">cv. Tatra</strain>
        <tissue evidence="2">Young leaves</tissue>
    </source>
</reference>
<organism evidence="2 3">
    <name type="scientific">Trifolium pratense</name>
    <name type="common">Red clover</name>
    <dbReference type="NCBI Taxonomy" id="57577"/>
    <lineage>
        <taxon>Eukaryota</taxon>
        <taxon>Viridiplantae</taxon>
        <taxon>Streptophyta</taxon>
        <taxon>Embryophyta</taxon>
        <taxon>Tracheophyta</taxon>
        <taxon>Spermatophyta</taxon>
        <taxon>Magnoliopsida</taxon>
        <taxon>eudicotyledons</taxon>
        <taxon>Gunneridae</taxon>
        <taxon>Pentapetalae</taxon>
        <taxon>rosids</taxon>
        <taxon>fabids</taxon>
        <taxon>Fabales</taxon>
        <taxon>Fabaceae</taxon>
        <taxon>Papilionoideae</taxon>
        <taxon>50 kb inversion clade</taxon>
        <taxon>NPAAA clade</taxon>
        <taxon>Hologalegina</taxon>
        <taxon>IRL clade</taxon>
        <taxon>Trifolieae</taxon>
        <taxon>Trifolium</taxon>
    </lineage>
</organism>
<sequence>IPLPMSRITGVTGSPNHSPRVPGSSESVVSVLLIPDLSSGSSASVHNPSNVGSKPVINEAKRVPVVTFNTVERSKMKEVVEVVKLVYPEYIGVVKEKKKKEIRVL</sequence>
<evidence type="ECO:0000313" key="2">
    <source>
        <dbReference type="EMBL" id="PNX64547.1"/>
    </source>
</evidence>